<dbReference type="GO" id="GO:0019752">
    <property type="term" value="P:carboxylic acid metabolic process"/>
    <property type="evidence" value="ECO:0007669"/>
    <property type="project" value="InterPro"/>
</dbReference>
<evidence type="ECO:0000256" key="4">
    <source>
        <dbReference type="ARBA" id="ARBA00022898"/>
    </source>
</evidence>
<dbReference type="Pfam" id="PF00282">
    <property type="entry name" value="Pyridoxal_deC"/>
    <property type="match status" value="1"/>
</dbReference>
<proteinExistence type="inferred from homology"/>
<dbReference type="EMBL" id="WOXT01000002">
    <property type="protein sequence ID" value="MUV14391.1"/>
    <property type="molecule type" value="Genomic_DNA"/>
</dbReference>
<dbReference type="InterPro" id="IPR010977">
    <property type="entry name" value="Aromatic_deC"/>
</dbReference>
<dbReference type="InterPro" id="IPR015422">
    <property type="entry name" value="PyrdxlP-dep_Trfase_small"/>
</dbReference>
<keyword evidence="3" id="KW-0210">Decarboxylase</keyword>
<dbReference type="GO" id="GO:0008483">
    <property type="term" value="F:transaminase activity"/>
    <property type="evidence" value="ECO:0007669"/>
    <property type="project" value="UniProtKB-KW"/>
</dbReference>
<gene>
    <name evidence="8" type="ORF">GN331_09250</name>
</gene>
<evidence type="ECO:0000313" key="8">
    <source>
        <dbReference type="EMBL" id="MUV14391.1"/>
    </source>
</evidence>
<protein>
    <submittedName>
        <fullName evidence="8">Aminotransferase class V-fold PLP-dependent enzyme</fullName>
    </submittedName>
</protein>
<accession>A0A7C9HT81</accession>
<evidence type="ECO:0000256" key="5">
    <source>
        <dbReference type="ARBA" id="ARBA00023239"/>
    </source>
</evidence>
<evidence type="ECO:0000256" key="1">
    <source>
        <dbReference type="ARBA" id="ARBA00001933"/>
    </source>
</evidence>
<evidence type="ECO:0000256" key="6">
    <source>
        <dbReference type="PIRSR" id="PIRSR602129-50"/>
    </source>
</evidence>
<dbReference type="PANTHER" id="PTHR11999">
    <property type="entry name" value="GROUP II PYRIDOXAL-5-PHOSPHATE DECARBOXYLASE"/>
    <property type="match status" value="1"/>
</dbReference>
<keyword evidence="9" id="KW-1185">Reference proteome</keyword>
<evidence type="ECO:0000256" key="3">
    <source>
        <dbReference type="ARBA" id="ARBA00022793"/>
    </source>
</evidence>
<dbReference type="GO" id="GO:0016831">
    <property type="term" value="F:carboxy-lyase activity"/>
    <property type="evidence" value="ECO:0007669"/>
    <property type="project" value="UniProtKB-KW"/>
</dbReference>
<keyword evidence="4 6" id="KW-0663">Pyridoxal phosphate</keyword>
<dbReference type="AlphaFoldDB" id="A0A7C9HT81"/>
<evidence type="ECO:0000256" key="7">
    <source>
        <dbReference type="RuleBase" id="RU000382"/>
    </source>
</evidence>
<reference evidence="8 9" key="1">
    <citation type="submission" date="2019-12" db="EMBL/GenBank/DDBJ databases">
        <authorList>
            <person name="Xu J."/>
        </authorList>
    </citation>
    <scope>NUCLEOTIDE SEQUENCE [LARGE SCALE GENOMIC DNA]</scope>
    <source>
        <strain evidence="8 9">HX-5-24</strain>
    </source>
</reference>
<dbReference type="InterPro" id="IPR015424">
    <property type="entry name" value="PyrdxlP-dep_Trfase"/>
</dbReference>
<feature type="modified residue" description="N6-(pyridoxal phosphate)lysine" evidence="6">
    <location>
        <position position="292"/>
    </location>
</feature>
<comment type="cofactor">
    <cofactor evidence="1 6 7">
        <name>pyridoxal 5'-phosphate</name>
        <dbReference type="ChEBI" id="CHEBI:597326"/>
    </cofactor>
</comment>
<dbReference type="Gene3D" id="3.40.640.10">
    <property type="entry name" value="Type I PLP-dependent aspartate aminotransferase-like (Major domain)"/>
    <property type="match status" value="1"/>
</dbReference>
<dbReference type="InterPro" id="IPR015421">
    <property type="entry name" value="PyrdxlP-dep_Trfase_major"/>
</dbReference>
<dbReference type="Gene3D" id="3.90.1150.10">
    <property type="entry name" value="Aspartate Aminotransferase, domain 1"/>
    <property type="match status" value="1"/>
</dbReference>
<dbReference type="GO" id="GO:0030170">
    <property type="term" value="F:pyridoxal phosphate binding"/>
    <property type="evidence" value="ECO:0007669"/>
    <property type="project" value="InterPro"/>
</dbReference>
<organism evidence="8 9">
    <name type="scientific">Noviluteimonas gilva</name>
    <dbReference type="NCBI Taxonomy" id="2682097"/>
    <lineage>
        <taxon>Bacteria</taxon>
        <taxon>Pseudomonadati</taxon>
        <taxon>Pseudomonadota</taxon>
        <taxon>Gammaproteobacteria</taxon>
        <taxon>Lysobacterales</taxon>
        <taxon>Lysobacteraceae</taxon>
        <taxon>Noviluteimonas</taxon>
    </lineage>
</organism>
<keyword evidence="8" id="KW-0032">Aminotransferase</keyword>
<evidence type="ECO:0000313" key="9">
    <source>
        <dbReference type="Proteomes" id="UP000479692"/>
    </source>
</evidence>
<dbReference type="InterPro" id="IPR002129">
    <property type="entry name" value="PyrdxlP-dep_de-COase"/>
</dbReference>
<sequence>MPYDDLLSRAHAHALDYLNALPERRVGSTATRDELMAALRTPLSGPGEAPEAVLDLLASQAPRGAVACNSPRYFGFVIGGATPVSLAADWLVSTWDQNAGIYVISPLVAVVEEVAGDWLLDLFDLPRDSGVGFVTGCQMANLTCLAAARHGVLRRVGWDVEIDGLQGAPRINVVASAESHITIDVALRYLGLGTKCIQRVESDAQGRMKPDALRAKLATLEGPTIVCAQAGNVNTGAFDPLREIGEACNAHGAWLHIDGAFGLWARASASSERRALIDGVELADSWATDAHKWLNVPYDCGVALVKSREDHRAAMTTAAAYLIQTQGVERDAVDWVPDFSRRARGVPTYANLRALGRDGIADLVDGLCARARQMAQGLAAEQGVAILADVVLNQVLVRFGDDDELTRRVVTGVQQEGTCWLSGTNWQGKAAMRISVSNWATSEEDAARSVAAILGVWRQVRG</sequence>
<dbReference type="SUPFAM" id="SSF53383">
    <property type="entry name" value="PLP-dependent transferases"/>
    <property type="match status" value="1"/>
</dbReference>
<name>A0A7C9HT81_9GAMM</name>
<evidence type="ECO:0000256" key="2">
    <source>
        <dbReference type="ARBA" id="ARBA00009533"/>
    </source>
</evidence>
<keyword evidence="5 7" id="KW-0456">Lyase</keyword>
<comment type="caution">
    <text evidence="8">The sequence shown here is derived from an EMBL/GenBank/DDBJ whole genome shotgun (WGS) entry which is preliminary data.</text>
</comment>
<dbReference type="PANTHER" id="PTHR11999:SF70">
    <property type="entry name" value="MIP05841P"/>
    <property type="match status" value="1"/>
</dbReference>
<keyword evidence="8" id="KW-0808">Transferase</keyword>
<comment type="similarity">
    <text evidence="2 7">Belongs to the group II decarboxylase family.</text>
</comment>
<dbReference type="Proteomes" id="UP000479692">
    <property type="component" value="Unassembled WGS sequence"/>
</dbReference>